<dbReference type="RefSeq" id="WP_307202204.1">
    <property type="nucleotide sequence ID" value="NZ_JAUTAN010000001.1"/>
</dbReference>
<dbReference type="EMBL" id="JAUTAN010000001">
    <property type="protein sequence ID" value="MDQ1105708.1"/>
    <property type="molecule type" value="Genomic_DNA"/>
</dbReference>
<evidence type="ECO:0000313" key="12">
    <source>
        <dbReference type="Proteomes" id="UP001239215"/>
    </source>
</evidence>
<organism evidence="11 12">
    <name type="scientific">Nocardioides zeae</name>
    <dbReference type="NCBI Taxonomy" id="1457234"/>
    <lineage>
        <taxon>Bacteria</taxon>
        <taxon>Bacillati</taxon>
        <taxon>Actinomycetota</taxon>
        <taxon>Actinomycetes</taxon>
        <taxon>Propionibacteriales</taxon>
        <taxon>Nocardioidaceae</taxon>
        <taxon>Nocardioides</taxon>
    </lineage>
</organism>
<feature type="transmembrane region" description="Helical" evidence="8">
    <location>
        <begin position="132"/>
        <end position="149"/>
    </location>
</feature>
<keyword evidence="4" id="KW-0997">Cell inner membrane</keyword>
<dbReference type="GO" id="GO:0005886">
    <property type="term" value="C:plasma membrane"/>
    <property type="evidence" value="ECO:0007669"/>
    <property type="project" value="UniProtKB-SubCell"/>
</dbReference>
<evidence type="ECO:0000256" key="8">
    <source>
        <dbReference type="RuleBase" id="RU363032"/>
    </source>
</evidence>
<dbReference type="AlphaFoldDB" id="A0AAJ1U512"/>
<keyword evidence="3" id="KW-1003">Cell membrane</keyword>
<keyword evidence="2 8" id="KW-0813">Transport</keyword>
<evidence type="ECO:0000256" key="6">
    <source>
        <dbReference type="ARBA" id="ARBA00022989"/>
    </source>
</evidence>
<feature type="domain" description="ABC transmembrane type-1" evidence="10">
    <location>
        <begin position="88"/>
        <end position="281"/>
    </location>
</feature>
<dbReference type="PROSITE" id="PS50928">
    <property type="entry name" value="ABC_TM1"/>
    <property type="match status" value="1"/>
</dbReference>
<keyword evidence="6 8" id="KW-1133">Transmembrane helix</keyword>
<keyword evidence="7 8" id="KW-0472">Membrane</keyword>
<accession>A0AAJ1U512</accession>
<feature type="transmembrane region" description="Helical" evidence="8">
    <location>
        <begin position="261"/>
        <end position="281"/>
    </location>
</feature>
<sequence length="295" mass="31137">MTTVIDDRRQDAPPAPNVTTPPAGTNRVLDALYDVGSRLLAVFVVAFLLAPVVVVVIVSFSTSGIEFWPRSFGWDAYGDIPGYMFEALWLSTRLAAVAVVISLVLTIPLAVAMVRGRLPGRSLVEAFFRSPLQLPALVLGVALYQYFIFIGSSGVTLRGTFIGLVVGHVIAITPFLLSAAVGRLSEMDPVIEDAAAGLGAGFFRVLLRVTLPQMRPGLVAGSFLAFLVSFNDVALSVFLTGAGQSPLPVVMLSDAETMPGVYLYAISAVVVVLSLVACVAVDRLVGLRSVVGAAR</sequence>
<evidence type="ECO:0000259" key="10">
    <source>
        <dbReference type="PROSITE" id="PS50928"/>
    </source>
</evidence>
<reference evidence="11" key="1">
    <citation type="submission" date="2023-07" db="EMBL/GenBank/DDBJ databases">
        <title>Functional and genomic diversity of the sorghum phyllosphere microbiome.</title>
        <authorList>
            <person name="Shade A."/>
        </authorList>
    </citation>
    <scope>NUCLEOTIDE SEQUENCE</scope>
    <source>
        <strain evidence="11">SORGH_AS_1067</strain>
    </source>
</reference>
<feature type="transmembrane region" description="Helical" evidence="8">
    <location>
        <begin position="39"/>
        <end position="60"/>
    </location>
</feature>
<comment type="similarity">
    <text evidence="8">Belongs to the binding-protein-dependent transport system permease family.</text>
</comment>
<dbReference type="InterPro" id="IPR000515">
    <property type="entry name" value="MetI-like"/>
</dbReference>
<dbReference type="SUPFAM" id="SSF161098">
    <property type="entry name" value="MetI-like"/>
    <property type="match status" value="1"/>
</dbReference>
<evidence type="ECO:0000256" key="9">
    <source>
        <dbReference type="SAM" id="MobiDB-lite"/>
    </source>
</evidence>
<feature type="transmembrane region" description="Helical" evidence="8">
    <location>
        <begin position="218"/>
        <end position="241"/>
    </location>
</feature>
<comment type="caution">
    <text evidence="11">The sequence shown here is derived from an EMBL/GenBank/DDBJ whole genome shotgun (WGS) entry which is preliminary data.</text>
</comment>
<dbReference type="Proteomes" id="UP001239215">
    <property type="component" value="Unassembled WGS sequence"/>
</dbReference>
<dbReference type="Pfam" id="PF00528">
    <property type="entry name" value="BPD_transp_1"/>
    <property type="match status" value="1"/>
</dbReference>
<comment type="subcellular location">
    <subcellularLocation>
        <location evidence="1">Cell inner membrane</location>
        <topology evidence="1">Multi-pass membrane protein</topology>
    </subcellularLocation>
    <subcellularLocation>
        <location evidence="8">Cell membrane</location>
        <topology evidence="8">Multi-pass membrane protein</topology>
    </subcellularLocation>
</comment>
<proteinExistence type="inferred from homology"/>
<name>A0AAJ1U512_9ACTN</name>
<protein>
    <submittedName>
        <fullName evidence="11">Spermidine/putrescine transport system permease protein</fullName>
    </submittedName>
</protein>
<dbReference type="GO" id="GO:0055085">
    <property type="term" value="P:transmembrane transport"/>
    <property type="evidence" value="ECO:0007669"/>
    <property type="project" value="InterPro"/>
</dbReference>
<feature type="transmembrane region" description="Helical" evidence="8">
    <location>
        <begin position="161"/>
        <end position="182"/>
    </location>
</feature>
<dbReference type="InterPro" id="IPR035906">
    <property type="entry name" value="MetI-like_sf"/>
</dbReference>
<feature type="transmembrane region" description="Helical" evidence="8">
    <location>
        <begin position="94"/>
        <end position="112"/>
    </location>
</feature>
<evidence type="ECO:0000256" key="3">
    <source>
        <dbReference type="ARBA" id="ARBA00022475"/>
    </source>
</evidence>
<evidence type="ECO:0000256" key="2">
    <source>
        <dbReference type="ARBA" id="ARBA00022448"/>
    </source>
</evidence>
<dbReference type="Gene3D" id="1.10.3720.10">
    <property type="entry name" value="MetI-like"/>
    <property type="match status" value="1"/>
</dbReference>
<evidence type="ECO:0000256" key="7">
    <source>
        <dbReference type="ARBA" id="ARBA00023136"/>
    </source>
</evidence>
<evidence type="ECO:0000256" key="4">
    <source>
        <dbReference type="ARBA" id="ARBA00022519"/>
    </source>
</evidence>
<keyword evidence="5 8" id="KW-0812">Transmembrane</keyword>
<gene>
    <name evidence="11" type="ORF">QE405_002992</name>
</gene>
<dbReference type="PANTHER" id="PTHR43357">
    <property type="entry name" value="INNER MEMBRANE ABC TRANSPORTER PERMEASE PROTEIN YDCV"/>
    <property type="match status" value="1"/>
</dbReference>
<dbReference type="CDD" id="cd06261">
    <property type="entry name" value="TM_PBP2"/>
    <property type="match status" value="1"/>
</dbReference>
<feature type="region of interest" description="Disordered" evidence="9">
    <location>
        <begin position="1"/>
        <end position="22"/>
    </location>
</feature>
<evidence type="ECO:0000256" key="1">
    <source>
        <dbReference type="ARBA" id="ARBA00004429"/>
    </source>
</evidence>
<feature type="compositionally biased region" description="Basic and acidic residues" evidence="9">
    <location>
        <begin position="1"/>
        <end position="11"/>
    </location>
</feature>
<evidence type="ECO:0000256" key="5">
    <source>
        <dbReference type="ARBA" id="ARBA00022692"/>
    </source>
</evidence>
<dbReference type="PANTHER" id="PTHR43357:SF4">
    <property type="entry name" value="INNER MEMBRANE ABC TRANSPORTER PERMEASE PROTEIN YDCV"/>
    <property type="match status" value="1"/>
</dbReference>
<evidence type="ECO:0000313" key="11">
    <source>
        <dbReference type="EMBL" id="MDQ1105708.1"/>
    </source>
</evidence>